<protein>
    <submittedName>
        <fullName evidence="2">Periplasmic divalent cation tolerance protein</fullName>
    </submittedName>
</protein>
<dbReference type="PANTHER" id="PTHR23419:SF8">
    <property type="entry name" value="FI09726P"/>
    <property type="match status" value="1"/>
</dbReference>
<dbReference type="EMBL" id="JACHJR010000001">
    <property type="protein sequence ID" value="MBB4949789.1"/>
    <property type="molecule type" value="Genomic_DNA"/>
</dbReference>
<reference evidence="2 3" key="1">
    <citation type="submission" date="2020-08" db="EMBL/GenBank/DDBJ databases">
        <title>Sequencing the genomes of 1000 actinobacteria strains.</title>
        <authorList>
            <person name="Klenk H.-P."/>
        </authorList>
    </citation>
    <scope>NUCLEOTIDE SEQUENCE [LARGE SCALE GENOMIC DNA]</scope>
    <source>
        <strain evidence="2 3">DSM 44786</strain>
    </source>
</reference>
<dbReference type="SUPFAM" id="SSF54913">
    <property type="entry name" value="GlnB-like"/>
    <property type="match status" value="1"/>
</dbReference>
<dbReference type="InterPro" id="IPR004323">
    <property type="entry name" value="Ion_tolerance_CutA"/>
</dbReference>
<dbReference type="InterPro" id="IPR015867">
    <property type="entry name" value="N-reg_PII/ATP_PRibTrfase_C"/>
</dbReference>
<evidence type="ECO:0000256" key="1">
    <source>
        <dbReference type="ARBA" id="ARBA00010169"/>
    </source>
</evidence>
<sequence>MTHRDILVVTTTHDDETRARDLATAVVRERLAACAQVYPISSVYRWEGEVRSEPEWRIDFKTRAELSDRLAAFIGEHHSYDTPEIIGVPVVTGSTAYLDWVNAETTTD</sequence>
<name>A0A7W7SG13_9ACTN</name>
<dbReference type="Pfam" id="PF03091">
    <property type="entry name" value="CutA1"/>
    <property type="match status" value="1"/>
</dbReference>
<gene>
    <name evidence="2" type="ORF">F4556_005324</name>
</gene>
<dbReference type="AlphaFoldDB" id="A0A7W7SG13"/>
<accession>A0A7W7SG13</accession>
<keyword evidence="3" id="KW-1185">Reference proteome</keyword>
<comment type="similarity">
    <text evidence="1">Belongs to the CutA family.</text>
</comment>
<dbReference type="PANTHER" id="PTHR23419">
    <property type="entry name" value="DIVALENT CATION TOLERANCE CUTA-RELATED"/>
    <property type="match status" value="1"/>
</dbReference>
<evidence type="ECO:0000313" key="3">
    <source>
        <dbReference type="Proteomes" id="UP000573327"/>
    </source>
</evidence>
<dbReference type="GO" id="GO:0005507">
    <property type="term" value="F:copper ion binding"/>
    <property type="evidence" value="ECO:0007669"/>
    <property type="project" value="TreeGrafter"/>
</dbReference>
<proteinExistence type="inferred from homology"/>
<dbReference type="Proteomes" id="UP000573327">
    <property type="component" value="Unassembled WGS sequence"/>
</dbReference>
<comment type="caution">
    <text evidence="2">The sequence shown here is derived from an EMBL/GenBank/DDBJ whole genome shotgun (WGS) entry which is preliminary data.</text>
</comment>
<organism evidence="2 3">
    <name type="scientific">Kitasatospora gansuensis</name>
    <dbReference type="NCBI Taxonomy" id="258050"/>
    <lineage>
        <taxon>Bacteria</taxon>
        <taxon>Bacillati</taxon>
        <taxon>Actinomycetota</taxon>
        <taxon>Actinomycetes</taxon>
        <taxon>Kitasatosporales</taxon>
        <taxon>Streptomycetaceae</taxon>
        <taxon>Kitasatospora</taxon>
    </lineage>
</organism>
<dbReference type="RefSeq" id="WP_184920402.1">
    <property type="nucleotide sequence ID" value="NZ_JACHJR010000001.1"/>
</dbReference>
<evidence type="ECO:0000313" key="2">
    <source>
        <dbReference type="EMBL" id="MBB4949789.1"/>
    </source>
</evidence>
<dbReference type="InterPro" id="IPR011322">
    <property type="entry name" value="N-reg_PII-like_a/b"/>
</dbReference>
<dbReference type="Gene3D" id="3.30.70.120">
    <property type="match status" value="1"/>
</dbReference>
<dbReference type="GO" id="GO:0010038">
    <property type="term" value="P:response to metal ion"/>
    <property type="evidence" value="ECO:0007669"/>
    <property type="project" value="InterPro"/>
</dbReference>